<dbReference type="GO" id="GO:0005737">
    <property type="term" value="C:cytoplasm"/>
    <property type="evidence" value="ECO:0007669"/>
    <property type="project" value="TreeGrafter"/>
</dbReference>
<dbReference type="AlphaFoldDB" id="A0A4P8L158"/>
<feature type="domain" description="ATP-grasp fold RimK-type" evidence="1">
    <location>
        <begin position="114"/>
        <end position="248"/>
    </location>
</feature>
<proteinExistence type="predicted"/>
<accession>A0A4P8L158</accession>
<dbReference type="PANTHER" id="PTHR21621:SF0">
    <property type="entry name" value="BETA-CITRYLGLUTAMATE SYNTHASE B-RELATED"/>
    <property type="match status" value="1"/>
</dbReference>
<reference evidence="2 3" key="1">
    <citation type="submission" date="2019-05" db="EMBL/GenBank/DDBJ databases">
        <title>The Complete Genome Sequence of the n-alkane-degrading Desulfoglaeba alkanexedens ALDC reveals multiple alkylsuccinate synthase gene clusters.</title>
        <authorList>
            <person name="Callaghan A.V."/>
            <person name="Davidova I.A."/>
            <person name="Duncan K.E."/>
            <person name="Morris B."/>
            <person name="McInerney M.J."/>
        </authorList>
    </citation>
    <scope>NUCLEOTIDE SEQUENCE [LARGE SCALE GENOMIC DNA]</scope>
    <source>
        <strain evidence="2 3">ALDC</strain>
    </source>
</reference>
<dbReference type="Gene3D" id="3.30.470.20">
    <property type="entry name" value="ATP-grasp fold, B domain"/>
    <property type="match status" value="1"/>
</dbReference>
<dbReference type="OrthoDB" id="1704979at2"/>
<keyword evidence="2" id="KW-0436">Ligase</keyword>
<dbReference type="SUPFAM" id="SSF56059">
    <property type="entry name" value="Glutathione synthetase ATP-binding domain-like"/>
    <property type="match status" value="1"/>
</dbReference>
<organism evidence="2 3">
    <name type="scientific">Desulfoglaeba alkanexedens ALDC</name>
    <dbReference type="NCBI Taxonomy" id="980445"/>
    <lineage>
        <taxon>Bacteria</taxon>
        <taxon>Pseudomonadati</taxon>
        <taxon>Thermodesulfobacteriota</taxon>
        <taxon>Syntrophobacteria</taxon>
        <taxon>Syntrophobacterales</taxon>
        <taxon>Syntrophobacteraceae</taxon>
        <taxon>Desulfoglaeba</taxon>
    </lineage>
</organism>
<evidence type="ECO:0000313" key="2">
    <source>
        <dbReference type="EMBL" id="QCQ21489.1"/>
    </source>
</evidence>
<dbReference type="KEGG" id="dax:FDQ92_04440"/>
<dbReference type="InterPro" id="IPR013651">
    <property type="entry name" value="ATP-grasp_RimK-type"/>
</dbReference>
<dbReference type="EMBL" id="CP040098">
    <property type="protein sequence ID" value="QCQ21489.1"/>
    <property type="molecule type" value="Genomic_DNA"/>
</dbReference>
<dbReference type="RefSeq" id="WP_137423460.1">
    <property type="nucleotide sequence ID" value="NZ_CP040098.1"/>
</dbReference>
<evidence type="ECO:0000313" key="3">
    <source>
        <dbReference type="Proteomes" id="UP000298602"/>
    </source>
</evidence>
<dbReference type="PANTHER" id="PTHR21621">
    <property type="entry name" value="RIBOSOMAL PROTEIN S6 MODIFICATION PROTEIN"/>
    <property type="match status" value="1"/>
</dbReference>
<dbReference type="GO" id="GO:0016879">
    <property type="term" value="F:ligase activity, forming carbon-nitrogen bonds"/>
    <property type="evidence" value="ECO:0007669"/>
    <property type="project" value="TreeGrafter"/>
</dbReference>
<gene>
    <name evidence="2" type="ORF">FDQ92_04440</name>
</gene>
<sequence>MKRGGSGSGREKVSLGKRPRGCPSFRCLGVRPNWEDYSGEERDLIRGAAKIYYPSRLYETFFLSTGKDVFPRNYYEFMGNKIRQTGLFQLLDVSHPRTKVYYGRRRSPCILSDFTYPFIAKDPLGSSQGSGVWRIENRKDLERYLARCRPAYIQEYLPIDRDLRVVLIAGRVVHAYWRVAPPGEFRNNVSLGASLVFDAIPEDALDFARDVACRCGFGEVGLDICRHDGRYYVLEANMVYGLEGFHRRCLNIHEILKRLDDGGTL</sequence>
<reference evidence="2 3" key="2">
    <citation type="submission" date="2019-05" db="EMBL/GenBank/DDBJ databases">
        <authorList>
            <person name="Suflita J.M."/>
            <person name="Marks C.R."/>
        </authorList>
    </citation>
    <scope>NUCLEOTIDE SEQUENCE [LARGE SCALE GENOMIC DNA]</scope>
    <source>
        <strain evidence="2 3">ALDC</strain>
    </source>
</reference>
<keyword evidence="3" id="KW-1185">Reference proteome</keyword>
<dbReference type="Proteomes" id="UP000298602">
    <property type="component" value="Chromosome"/>
</dbReference>
<evidence type="ECO:0000259" key="1">
    <source>
        <dbReference type="Pfam" id="PF08443"/>
    </source>
</evidence>
<protein>
    <submittedName>
        <fullName evidence="2">RimK family alpha-L-glutamate ligase</fullName>
    </submittedName>
</protein>
<name>A0A4P8L158_9BACT</name>
<dbReference type="Pfam" id="PF08443">
    <property type="entry name" value="RimK"/>
    <property type="match status" value="1"/>
</dbReference>